<evidence type="ECO:0000256" key="2">
    <source>
        <dbReference type="ARBA" id="ARBA00023015"/>
    </source>
</evidence>
<dbReference type="PANTHER" id="PTHR34294:SF12">
    <property type="entry name" value="SUGAR-BINDING TRANSCRIPTIONAL REGULATOR"/>
    <property type="match status" value="1"/>
</dbReference>
<dbReference type="Gene3D" id="3.40.50.1360">
    <property type="match status" value="1"/>
</dbReference>
<protein>
    <submittedName>
        <fullName evidence="6">Sugar-binding transcriptional regulator</fullName>
    </submittedName>
</protein>
<dbReference type="InterPro" id="IPR007324">
    <property type="entry name" value="Sugar-bd_dom_put"/>
</dbReference>
<organism evidence="6 7">
    <name type="scientific">Paenibacillus thalictri</name>
    <dbReference type="NCBI Taxonomy" id="2527873"/>
    <lineage>
        <taxon>Bacteria</taxon>
        <taxon>Bacillati</taxon>
        <taxon>Bacillota</taxon>
        <taxon>Bacilli</taxon>
        <taxon>Bacillales</taxon>
        <taxon>Paenibacillaceae</taxon>
        <taxon>Paenibacillus</taxon>
    </lineage>
</organism>
<comment type="caution">
    <text evidence="6">The sequence shown here is derived from an EMBL/GenBank/DDBJ whole genome shotgun (WGS) entry which is preliminary data.</text>
</comment>
<dbReference type="GO" id="GO:0003677">
    <property type="term" value="F:DNA binding"/>
    <property type="evidence" value="ECO:0007669"/>
    <property type="project" value="UniProtKB-KW"/>
</dbReference>
<keyword evidence="4" id="KW-0804">Transcription</keyword>
<dbReference type="OrthoDB" id="58802at2"/>
<keyword evidence="2" id="KW-0805">Transcription regulation</keyword>
<dbReference type="AlphaFoldDB" id="A0A4Q9DZ18"/>
<evidence type="ECO:0000256" key="4">
    <source>
        <dbReference type="ARBA" id="ARBA00023163"/>
    </source>
</evidence>
<dbReference type="PANTHER" id="PTHR34294">
    <property type="entry name" value="TRANSCRIPTIONAL REGULATOR-RELATED"/>
    <property type="match status" value="1"/>
</dbReference>
<dbReference type="SUPFAM" id="SSF100950">
    <property type="entry name" value="NagB/RpiA/CoA transferase-like"/>
    <property type="match status" value="1"/>
</dbReference>
<accession>A0A4Q9DZ18</accession>
<dbReference type="InterPro" id="IPR037171">
    <property type="entry name" value="NagB/RpiA_transferase-like"/>
</dbReference>
<dbReference type="Pfam" id="PF04198">
    <property type="entry name" value="Sugar-bind"/>
    <property type="match status" value="1"/>
</dbReference>
<dbReference type="InterPro" id="IPR051054">
    <property type="entry name" value="SorC_transcr_regulators"/>
</dbReference>
<keyword evidence="3" id="KW-0238">DNA-binding</keyword>
<evidence type="ECO:0000259" key="5">
    <source>
        <dbReference type="Pfam" id="PF04198"/>
    </source>
</evidence>
<reference evidence="6 7" key="1">
    <citation type="submission" date="2019-02" db="EMBL/GenBank/DDBJ databases">
        <title>Paenibacillus sp. nov., isolated from surface-sterilized tissue of Thalictrum simplex L.</title>
        <authorList>
            <person name="Tuo L."/>
        </authorList>
    </citation>
    <scope>NUCLEOTIDE SEQUENCE [LARGE SCALE GENOMIC DNA]</scope>
    <source>
        <strain evidence="6 7">N2SHLJ1</strain>
    </source>
</reference>
<keyword evidence="7" id="KW-1185">Reference proteome</keyword>
<evidence type="ECO:0000313" key="6">
    <source>
        <dbReference type="EMBL" id="TBL81666.1"/>
    </source>
</evidence>
<comment type="similarity">
    <text evidence="1">Belongs to the SorC transcriptional regulatory family.</text>
</comment>
<dbReference type="Proteomes" id="UP000293142">
    <property type="component" value="Unassembled WGS sequence"/>
</dbReference>
<dbReference type="Gene3D" id="1.10.10.60">
    <property type="entry name" value="Homeodomain-like"/>
    <property type="match status" value="1"/>
</dbReference>
<feature type="domain" description="Sugar-binding" evidence="5">
    <location>
        <begin position="59"/>
        <end position="313"/>
    </location>
</feature>
<evidence type="ECO:0000256" key="3">
    <source>
        <dbReference type="ARBA" id="ARBA00023125"/>
    </source>
</evidence>
<name>A0A4Q9DZ18_9BACL</name>
<dbReference type="GO" id="GO:0030246">
    <property type="term" value="F:carbohydrate binding"/>
    <property type="evidence" value="ECO:0007669"/>
    <property type="project" value="InterPro"/>
</dbReference>
<evidence type="ECO:0000313" key="7">
    <source>
        <dbReference type="Proteomes" id="UP000293142"/>
    </source>
</evidence>
<evidence type="ECO:0000256" key="1">
    <source>
        <dbReference type="ARBA" id="ARBA00010466"/>
    </source>
</evidence>
<sequence>MLSLEEKKLIIKICKLYYFEAWTQEKIATKIGVSRPVISKLLQKARDEGVVEIIIHDDTINTSDLEQEIERAFQLDEVVVVPTRDMTDELMYSQVARAAAAYVLKNLKNVKRIGVSWGTTLFHLVKEFPYEDREDIKVIPLVGGMGTNRIEIHSNQIAYELSKKLNGKCESLYAPAIVETEDLKERMLELSNIASVLEEGYQSDLAIVGIGTPFASSTMEKIGYIDQDVINELRAGEAVGDINSRFIDKDGKLAEHPINNKVIGMELERLKSIKNVVGIAAGSHKTESVLATLKGGYLKVLITDEQTASELVNRINESAANEVTV</sequence>
<dbReference type="EMBL" id="SIRE01000002">
    <property type="protein sequence ID" value="TBL81666.1"/>
    <property type="molecule type" value="Genomic_DNA"/>
</dbReference>
<dbReference type="RefSeq" id="WP_131011452.1">
    <property type="nucleotide sequence ID" value="NZ_SIRE01000002.1"/>
</dbReference>
<gene>
    <name evidence="6" type="ORF">EYB31_01320</name>
</gene>
<proteinExistence type="inferred from homology"/>